<dbReference type="RefSeq" id="XP_022327320.1">
    <property type="nucleotide sequence ID" value="XM_022471612.1"/>
</dbReference>
<keyword evidence="3" id="KW-1185">Reference proteome</keyword>
<dbReference type="InterPro" id="IPR011992">
    <property type="entry name" value="EF-hand-dom_pair"/>
</dbReference>
<dbReference type="Gene3D" id="1.10.238.10">
    <property type="entry name" value="EF-hand"/>
    <property type="match status" value="1"/>
</dbReference>
<dbReference type="InterPro" id="IPR018247">
    <property type="entry name" value="EF_Hand_1_Ca_BS"/>
</dbReference>
<proteinExistence type="predicted"/>
<feature type="domain" description="EF-hand" evidence="2">
    <location>
        <begin position="104"/>
        <end position="139"/>
    </location>
</feature>
<dbReference type="AlphaFoldDB" id="A0A8B8DHZ5"/>
<dbReference type="SUPFAM" id="SSF47473">
    <property type="entry name" value="EF-hand"/>
    <property type="match status" value="1"/>
</dbReference>
<protein>
    <submittedName>
        <fullName evidence="4">Uncharacterized protein LOC111126762</fullName>
    </submittedName>
</protein>
<evidence type="ECO:0000313" key="4">
    <source>
        <dbReference type="RefSeq" id="XP_022327320.1"/>
    </source>
</evidence>
<dbReference type="Proteomes" id="UP000694844">
    <property type="component" value="Chromosome 3"/>
</dbReference>
<keyword evidence="1" id="KW-0106">Calcium</keyword>
<dbReference type="OrthoDB" id="6128519at2759"/>
<organism evidence="3 4">
    <name type="scientific">Crassostrea virginica</name>
    <name type="common">Eastern oyster</name>
    <dbReference type="NCBI Taxonomy" id="6565"/>
    <lineage>
        <taxon>Eukaryota</taxon>
        <taxon>Metazoa</taxon>
        <taxon>Spiralia</taxon>
        <taxon>Lophotrochozoa</taxon>
        <taxon>Mollusca</taxon>
        <taxon>Bivalvia</taxon>
        <taxon>Autobranchia</taxon>
        <taxon>Pteriomorphia</taxon>
        <taxon>Ostreida</taxon>
        <taxon>Ostreoidea</taxon>
        <taxon>Ostreidae</taxon>
        <taxon>Crassostrea</taxon>
    </lineage>
</organism>
<dbReference type="PROSITE" id="PS50222">
    <property type="entry name" value="EF_HAND_2"/>
    <property type="match status" value="2"/>
</dbReference>
<gene>
    <name evidence="4" type="primary">LOC111126762</name>
</gene>
<evidence type="ECO:0000259" key="2">
    <source>
        <dbReference type="PROSITE" id="PS50222"/>
    </source>
</evidence>
<dbReference type="SMART" id="SM00054">
    <property type="entry name" value="EFh"/>
    <property type="match status" value="2"/>
</dbReference>
<dbReference type="GO" id="GO:0005509">
    <property type="term" value="F:calcium ion binding"/>
    <property type="evidence" value="ECO:0007669"/>
    <property type="project" value="InterPro"/>
</dbReference>
<accession>A0A8B8DHZ5</accession>
<dbReference type="KEGG" id="cvn:111126762"/>
<name>A0A8B8DHZ5_CRAVI</name>
<evidence type="ECO:0000256" key="1">
    <source>
        <dbReference type="ARBA" id="ARBA00022837"/>
    </source>
</evidence>
<reference evidence="4" key="1">
    <citation type="submission" date="2025-08" db="UniProtKB">
        <authorList>
            <consortium name="RefSeq"/>
        </authorList>
    </citation>
    <scope>IDENTIFICATION</scope>
    <source>
        <tissue evidence="4">Whole sample</tissue>
    </source>
</reference>
<feature type="domain" description="EF-hand" evidence="2">
    <location>
        <begin position="26"/>
        <end position="61"/>
    </location>
</feature>
<evidence type="ECO:0000313" key="3">
    <source>
        <dbReference type="Proteomes" id="UP000694844"/>
    </source>
</evidence>
<sequence>MIVILALISAVGAASIHHHAHPLPLNLEVKIGQIFHDMDTNKDFFISSTEISIFFSAFDLDNLDGAKPVSIDLNEFKQSWDYGDSEAQKEHNFRQMDVNNDGALTEIDLLTVFVNADQNANGVLDFGEFDKYMRTVIYNNVS</sequence>
<dbReference type="GeneID" id="111126762"/>
<dbReference type="InterPro" id="IPR002048">
    <property type="entry name" value="EF_hand_dom"/>
</dbReference>
<dbReference type="PROSITE" id="PS00018">
    <property type="entry name" value="EF_HAND_1"/>
    <property type="match status" value="1"/>
</dbReference>